<keyword evidence="3" id="KW-1185">Reference proteome</keyword>
<feature type="region of interest" description="Disordered" evidence="1">
    <location>
        <begin position="17"/>
        <end position="46"/>
    </location>
</feature>
<evidence type="ECO:0000256" key="1">
    <source>
        <dbReference type="SAM" id="MobiDB-lite"/>
    </source>
</evidence>
<evidence type="ECO:0000313" key="2">
    <source>
        <dbReference type="EMBL" id="KAG8181799.1"/>
    </source>
</evidence>
<dbReference type="Proteomes" id="UP000827092">
    <property type="component" value="Unassembled WGS sequence"/>
</dbReference>
<name>A0AAV6UCQ3_9ARAC</name>
<dbReference type="AlphaFoldDB" id="A0AAV6UCQ3"/>
<reference evidence="2 3" key="1">
    <citation type="journal article" date="2022" name="Nat. Ecol. Evol.">
        <title>A masculinizing supergene underlies an exaggerated male reproductive morph in a spider.</title>
        <authorList>
            <person name="Hendrickx F."/>
            <person name="De Corte Z."/>
            <person name="Sonet G."/>
            <person name="Van Belleghem S.M."/>
            <person name="Kostlbacher S."/>
            <person name="Vangestel C."/>
        </authorList>
    </citation>
    <scope>NUCLEOTIDE SEQUENCE [LARGE SCALE GENOMIC DNA]</scope>
    <source>
        <strain evidence="2">W744_W776</strain>
    </source>
</reference>
<comment type="caution">
    <text evidence="2">The sequence shown here is derived from an EMBL/GenBank/DDBJ whole genome shotgun (WGS) entry which is preliminary data.</text>
</comment>
<evidence type="ECO:0000313" key="3">
    <source>
        <dbReference type="Proteomes" id="UP000827092"/>
    </source>
</evidence>
<feature type="non-terminal residue" evidence="2">
    <location>
        <position position="1"/>
    </location>
</feature>
<dbReference type="EMBL" id="JAFNEN010000495">
    <property type="protein sequence ID" value="KAG8181799.1"/>
    <property type="molecule type" value="Genomic_DNA"/>
</dbReference>
<protein>
    <submittedName>
        <fullName evidence="2">Uncharacterized protein</fullName>
    </submittedName>
</protein>
<gene>
    <name evidence="2" type="ORF">JTE90_000091</name>
</gene>
<accession>A0AAV6UCQ3</accession>
<sequence length="84" mass="9479">YSIAVFTEIKENKNLLNPIPVPTRETPSSRSLPNEERIPGHISPGGPILIDTDSHLNFIRGREILMKDPPAISRKESRLLRLPQ</sequence>
<proteinExistence type="predicted"/>
<organism evidence="2 3">
    <name type="scientific">Oedothorax gibbosus</name>
    <dbReference type="NCBI Taxonomy" id="931172"/>
    <lineage>
        <taxon>Eukaryota</taxon>
        <taxon>Metazoa</taxon>
        <taxon>Ecdysozoa</taxon>
        <taxon>Arthropoda</taxon>
        <taxon>Chelicerata</taxon>
        <taxon>Arachnida</taxon>
        <taxon>Araneae</taxon>
        <taxon>Araneomorphae</taxon>
        <taxon>Entelegynae</taxon>
        <taxon>Araneoidea</taxon>
        <taxon>Linyphiidae</taxon>
        <taxon>Erigoninae</taxon>
        <taxon>Oedothorax</taxon>
    </lineage>
</organism>